<dbReference type="PANTHER" id="PTHR43744:SF12">
    <property type="entry name" value="ABC TRANSPORTER PERMEASE PROTEIN MG189-RELATED"/>
    <property type="match status" value="1"/>
</dbReference>
<evidence type="ECO:0000313" key="11">
    <source>
        <dbReference type="Proteomes" id="UP000295388"/>
    </source>
</evidence>
<dbReference type="RefSeq" id="WP_133805883.1">
    <property type="nucleotide sequence ID" value="NZ_SNWQ01000046.1"/>
</dbReference>
<keyword evidence="11" id="KW-1185">Reference proteome</keyword>
<dbReference type="AlphaFoldDB" id="A0A4R6J2W9"/>
<comment type="caution">
    <text evidence="10">The sequence shown here is derived from an EMBL/GenBank/DDBJ whole genome shotgun (WGS) entry which is preliminary data.</text>
</comment>
<keyword evidence="5 7" id="KW-1133">Transmembrane helix</keyword>
<sequence>MTTLLDPATTRPEPAAPGPVPRRRRTRPDDLPAGVNPSKTSRALVILGLLLFAVYSVAPLWWMVVAATKNQSDLYTTNGLWFADNHLWENLRSLVTYNDGIFLRWMVNTLVYGITGTVGMAVICVACGYGLAMYDFRGRGVLMGCVIGSFLVPGALLTIPSFLLLTELKMVNTPWAVIIPGFFSAFSVYLAKVYAEGAIPRELLEAARIDGAGELRIFLQIGARLMSTGAATVFLLGFVGSWNSFFGPLIFLRGEEKWTVMLGLYHWLNIKMDQSVDLTSLVVVGSFISLIPMVVLMLSMQRYWRSGITLGSMK</sequence>
<comment type="similarity">
    <text evidence="7">Belongs to the binding-protein-dependent transport system permease family.</text>
</comment>
<feature type="domain" description="ABC transmembrane type-1" evidence="9">
    <location>
        <begin position="106"/>
        <end position="299"/>
    </location>
</feature>
<evidence type="ECO:0000256" key="6">
    <source>
        <dbReference type="ARBA" id="ARBA00023136"/>
    </source>
</evidence>
<evidence type="ECO:0000256" key="1">
    <source>
        <dbReference type="ARBA" id="ARBA00004651"/>
    </source>
</evidence>
<feature type="transmembrane region" description="Helical" evidence="7">
    <location>
        <begin position="278"/>
        <end position="298"/>
    </location>
</feature>
<dbReference type="SUPFAM" id="SSF161098">
    <property type="entry name" value="MetI-like"/>
    <property type="match status" value="1"/>
</dbReference>
<protein>
    <submittedName>
        <fullName evidence="10">Multiple sugar transport system permease protein</fullName>
    </submittedName>
</protein>
<dbReference type="Pfam" id="PF00528">
    <property type="entry name" value="BPD_transp_1"/>
    <property type="match status" value="1"/>
</dbReference>
<dbReference type="Gene3D" id="1.10.3720.10">
    <property type="entry name" value="MetI-like"/>
    <property type="match status" value="1"/>
</dbReference>
<dbReference type="GO" id="GO:0005886">
    <property type="term" value="C:plasma membrane"/>
    <property type="evidence" value="ECO:0007669"/>
    <property type="project" value="UniProtKB-SubCell"/>
</dbReference>
<feature type="transmembrane region" description="Helical" evidence="7">
    <location>
        <begin position="110"/>
        <end position="134"/>
    </location>
</feature>
<comment type="subcellular location">
    <subcellularLocation>
        <location evidence="1 7">Cell membrane</location>
        <topology evidence="1 7">Multi-pass membrane protein</topology>
    </subcellularLocation>
</comment>
<organism evidence="10 11">
    <name type="scientific">Kribbella caucasensis</name>
    <dbReference type="NCBI Taxonomy" id="2512215"/>
    <lineage>
        <taxon>Bacteria</taxon>
        <taxon>Bacillati</taxon>
        <taxon>Actinomycetota</taxon>
        <taxon>Actinomycetes</taxon>
        <taxon>Propionibacteriales</taxon>
        <taxon>Kribbellaceae</taxon>
        <taxon>Kribbella</taxon>
    </lineage>
</organism>
<evidence type="ECO:0000256" key="3">
    <source>
        <dbReference type="ARBA" id="ARBA00022475"/>
    </source>
</evidence>
<evidence type="ECO:0000256" key="4">
    <source>
        <dbReference type="ARBA" id="ARBA00022692"/>
    </source>
</evidence>
<evidence type="ECO:0000256" key="7">
    <source>
        <dbReference type="RuleBase" id="RU363032"/>
    </source>
</evidence>
<dbReference type="InterPro" id="IPR035906">
    <property type="entry name" value="MetI-like_sf"/>
</dbReference>
<feature type="transmembrane region" description="Helical" evidence="7">
    <location>
        <begin position="175"/>
        <end position="195"/>
    </location>
</feature>
<evidence type="ECO:0000256" key="8">
    <source>
        <dbReference type="SAM" id="MobiDB-lite"/>
    </source>
</evidence>
<accession>A0A4R6J2W9</accession>
<keyword evidence="10" id="KW-0762">Sugar transport</keyword>
<proteinExistence type="inferred from homology"/>
<feature type="region of interest" description="Disordered" evidence="8">
    <location>
        <begin position="1"/>
        <end position="35"/>
    </location>
</feature>
<evidence type="ECO:0000313" key="10">
    <source>
        <dbReference type="EMBL" id="TDO29644.1"/>
    </source>
</evidence>
<dbReference type="GO" id="GO:0055085">
    <property type="term" value="P:transmembrane transport"/>
    <property type="evidence" value="ECO:0007669"/>
    <property type="project" value="InterPro"/>
</dbReference>
<evidence type="ECO:0000259" key="9">
    <source>
        <dbReference type="PROSITE" id="PS50928"/>
    </source>
</evidence>
<keyword evidence="3" id="KW-1003">Cell membrane</keyword>
<keyword evidence="2 7" id="KW-0813">Transport</keyword>
<dbReference type="PANTHER" id="PTHR43744">
    <property type="entry name" value="ABC TRANSPORTER PERMEASE PROTEIN MG189-RELATED-RELATED"/>
    <property type="match status" value="1"/>
</dbReference>
<evidence type="ECO:0000256" key="2">
    <source>
        <dbReference type="ARBA" id="ARBA00022448"/>
    </source>
</evidence>
<dbReference type="PROSITE" id="PS50928">
    <property type="entry name" value="ABC_TM1"/>
    <property type="match status" value="1"/>
</dbReference>
<dbReference type="CDD" id="cd06261">
    <property type="entry name" value="TM_PBP2"/>
    <property type="match status" value="1"/>
</dbReference>
<evidence type="ECO:0000256" key="5">
    <source>
        <dbReference type="ARBA" id="ARBA00022989"/>
    </source>
</evidence>
<name>A0A4R6J2W9_9ACTN</name>
<dbReference type="InterPro" id="IPR000515">
    <property type="entry name" value="MetI-like"/>
</dbReference>
<feature type="transmembrane region" description="Helical" evidence="7">
    <location>
        <begin position="141"/>
        <end position="163"/>
    </location>
</feature>
<feature type="transmembrane region" description="Helical" evidence="7">
    <location>
        <begin position="43"/>
        <end position="64"/>
    </location>
</feature>
<reference evidence="10 11" key="1">
    <citation type="submission" date="2019-03" db="EMBL/GenBank/DDBJ databases">
        <title>Genomic Encyclopedia of Type Strains, Phase III (KMG-III): the genomes of soil and plant-associated and newly described type strains.</title>
        <authorList>
            <person name="Whitman W."/>
        </authorList>
    </citation>
    <scope>NUCLEOTIDE SEQUENCE [LARGE SCALE GENOMIC DNA]</scope>
    <source>
        <strain evidence="10 11">VKM Ac-2527</strain>
    </source>
</reference>
<dbReference type="EMBL" id="SNWQ01000046">
    <property type="protein sequence ID" value="TDO29644.1"/>
    <property type="molecule type" value="Genomic_DNA"/>
</dbReference>
<keyword evidence="6 7" id="KW-0472">Membrane</keyword>
<dbReference type="Proteomes" id="UP000295388">
    <property type="component" value="Unassembled WGS sequence"/>
</dbReference>
<gene>
    <name evidence="10" type="ORF">EV643_1468</name>
</gene>
<dbReference type="OrthoDB" id="61122at2"/>
<keyword evidence="4 7" id="KW-0812">Transmembrane</keyword>
<feature type="transmembrane region" description="Helical" evidence="7">
    <location>
        <begin position="225"/>
        <end position="251"/>
    </location>
</feature>